<dbReference type="EMBL" id="MK721545">
    <property type="protein sequence ID" value="QDO71895.1"/>
    <property type="molecule type" value="Genomic_DNA"/>
</dbReference>
<keyword evidence="5 9" id="KW-1133">Transmembrane helix</keyword>
<keyword evidence="8 10" id="KW-0496">Mitochondrion</keyword>
<dbReference type="InterPro" id="IPR018086">
    <property type="entry name" value="NADH_UbQ_OxRdtase_su1_CS"/>
</dbReference>
<reference evidence="10" key="1">
    <citation type="journal article" date="2019" name="Mol. Phylogenet. Evol.">
        <title>A mitochondrial genome phylogeny of Mytilidae (Bivalvia: Mytilida).</title>
        <authorList>
            <person name="Lee Y."/>
            <person name="Kwak H."/>
            <person name="Shin J."/>
            <person name="Kim S.C."/>
            <person name="Kim T."/>
            <person name="Park J.K."/>
        </authorList>
    </citation>
    <scope>NUCLEOTIDE SEQUENCE</scope>
</reference>
<evidence type="ECO:0000256" key="3">
    <source>
        <dbReference type="ARBA" id="ARBA00021009"/>
    </source>
</evidence>
<dbReference type="GO" id="GO:0003954">
    <property type="term" value="F:NADH dehydrogenase activity"/>
    <property type="evidence" value="ECO:0007669"/>
    <property type="project" value="TreeGrafter"/>
</dbReference>
<evidence type="ECO:0000256" key="5">
    <source>
        <dbReference type="ARBA" id="ARBA00022989"/>
    </source>
</evidence>
<feature type="transmembrane region" description="Helical" evidence="9">
    <location>
        <begin position="254"/>
        <end position="287"/>
    </location>
</feature>
<dbReference type="PANTHER" id="PTHR11432:SF3">
    <property type="entry name" value="NADH-UBIQUINONE OXIDOREDUCTASE CHAIN 1"/>
    <property type="match status" value="1"/>
</dbReference>
<dbReference type="EC" id="7.1.1.2" evidence="8"/>
<comment type="catalytic activity">
    <reaction evidence="8">
        <text>a ubiquinone + NADH + 5 H(+)(in) = a ubiquinol + NAD(+) + 4 H(+)(out)</text>
        <dbReference type="Rhea" id="RHEA:29091"/>
        <dbReference type="Rhea" id="RHEA-COMP:9565"/>
        <dbReference type="Rhea" id="RHEA-COMP:9566"/>
        <dbReference type="ChEBI" id="CHEBI:15378"/>
        <dbReference type="ChEBI" id="CHEBI:16389"/>
        <dbReference type="ChEBI" id="CHEBI:17976"/>
        <dbReference type="ChEBI" id="CHEBI:57540"/>
        <dbReference type="ChEBI" id="CHEBI:57945"/>
        <dbReference type="EC" id="7.1.1.2"/>
    </reaction>
</comment>
<feature type="transmembrane region" description="Helical" evidence="9">
    <location>
        <begin position="196"/>
        <end position="215"/>
    </location>
</feature>
<comment type="subcellular location">
    <subcellularLocation>
        <location evidence="1">Membrane</location>
        <topology evidence="1">Multi-pass membrane protein</topology>
    </subcellularLocation>
    <subcellularLocation>
        <location evidence="7">Mitochondrion inner membrane</location>
        <topology evidence="7">Multi-pass membrane protein</topology>
    </subcellularLocation>
</comment>
<accession>A0A516EZG8</accession>
<sequence length="323" mass="35906">MKVIWFFVPLILAVFSLKMKVFLSVLVGVIPVVGVLLAVGFFTLLERKLLAIIMIRKGPAKVSFMGILQPFSDAGKLFCKEFVVPSRAVMAPFIMCPGVMLLISLVGWLLYPYKCVEVVYLAGIIQFIVVASISVYGVMVAGWASNSKYALLGSVRAMAQSISYEIPLGFAVMAVLFVVSSFMLQEISMWQENSFIMLMLFPVIFIIWILCMLAETNRAPFDFVEGESELVSGFNVEYSGGGFAMMFMSEYATMLLNSLITATVFLGGSELFMSVAMMLFVVVFVWVRASLPRMRYDKLMGLCWSVLLCVAMSACVFYFVLSN</sequence>
<keyword evidence="8" id="KW-0830">Ubiquinone</keyword>
<evidence type="ECO:0000256" key="4">
    <source>
        <dbReference type="ARBA" id="ARBA00022692"/>
    </source>
</evidence>
<dbReference type="GO" id="GO:0005743">
    <property type="term" value="C:mitochondrial inner membrane"/>
    <property type="evidence" value="ECO:0007669"/>
    <property type="project" value="UniProtKB-SubCell"/>
</dbReference>
<protein>
    <recommendedName>
        <fullName evidence="3 8">NADH-ubiquinone oxidoreductase chain 1</fullName>
        <ecNumber evidence="8">7.1.1.2</ecNumber>
    </recommendedName>
</protein>
<proteinExistence type="inferred from homology"/>
<dbReference type="HAMAP" id="MF_01350">
    <property type="entry name" value="NDH1_NuoH"/>
    <property type="match status" value="1"/>
</dbReference>
<feature type="transmembrane region" description="Helical" evidence="9">
    <location>
        <begin position="164"/>
        <end position="184"/>
    </location>
</feature>
<evidence type="ECO:0000256" key="2">
    <source>
        <dbReference type="ARBA" id="ARBA00010535"/>
    </source>
</evidence>
<evidence type="ECO:0000256" key="6">
    <source>
        <dbReference type="ARBA" id="ARBA00023136"/>
    </source>
</evidence>
<geneLocation type="mitochondrion" evidence="10"/>
<keyword evidence="4 7" id="KW-0812">Transmembrane</keyword>
<organism evidence="10">
    <name type="scientific">Gregariella coralliophaga</name>
    <dbReference type="NCBI Taxonomy" id="2590089"/>
    <lineage>
        <taxon>Eukaryota</taxon>
        <taxon>Metazoa</taxon>
        <taxon>Spiralia</taxon>
        <taxon>Lophotrochozoa</taxon>
        <taxon>Mollusca</taxon>
        <taxon>Bivalvia</taxon>
        <taxon>Autobranchia</taxon>
        <taxon>Pteriomorphia</taxon>
        <taxon>Mytilida</taxon>
        <taxon>Mytiloidea</taxon>
        <taxon>Mytilidae</taxon>
        <taxon>Crenellinae</taxon>
        <taxon>Gregariella</taxon>
    </lineage>
</organism>
<evidence type="ECO:0000256" key="1">
    <source>
        <dbReference type="ARBA" id="ARBA00004141"/>
    </source>
</evidence>
<feature type="transmembrane region" description="Helical" evidence="9">
    <location>
        <begin position="118"/>
        <end position="144"/>
    </location>
</feature>
<dbReference type="PROSITE" id="PS00668">
    <property type="entry name" value="COMPLEX1_ND1_2"/>
    <property type="match status" value="1"/>
</dbReference>
<dbReference type="AlphaFoldDB" id="A0A516EZG8"/>
<gene>
    <name evidence="10" type="primary">nad1</name>
</gene>
<keyword evidence="7" id="KW-0520">NAD</keyword>
<dbReference type="PANTHER" id="PTHR11432">
    <property type="entry name" value="NADH DEHYDROGENASE SUBUNIT 1"/>
    <property type="match status" value="1"/>
</dbReference>
<evidence type="ECO:0000256" key="8">
    <source>
        <dbReference type="RuleBase" id="RU000473"/>
    </source>
</evidence>
<keyword evidence="6 9" id="KW-0472">Membrane</keyword>
<comment type="similarity">
    <text evidence="2 7">Belongs to the complex I subunit 1 family.</text>
</comment>
<evidence type="ECO:0000256" key="7">
    <source>
        <dbReference type="RuleBase" id="RU000471"/>
    </source>
</evidence>
<dbReference type="GO" id="GO:0009060">
    <property type="term" value="P:aerobic respiration"/>
    <property type="evidence" value="ECO:0007669"/>
    <property type="project" value="TreeGrafter"/>
</dbReference>
<name>A0A516EZG8_9BIVA</name>
<feature type="transmembrane region" description="Helical" evidence="9">
    <location>
        <begin position="90"/>
        <end position="111"/>
    </location>
</feature>
<evidence type="ECO:0000313" key="10">
    <source>
        <dbReference type="EMBL" id="QDO71895.1"/>
    </source>
</evidence>
<feature type="transmembrane region" description="Helical" evidence="9">
    <location>
        <begin position="21"/>
        <end position="45"/>
    </location>
</feature>
<dbReference type="Pfam" id="PF00146">
    <property type="entry name" value="NADHdh"/>
    <property type="match status" value="1"/>
</dbReference>
<evidence type="ECO:0000256" key="9">
    <source>
        <dbReference type="SAM" id="Phobius"/>
    </source>
</evidence>
<dbReference type="GO" id="GO:0008137">
    <property type="term" value="F:NADH dehydrogenase (ubiquinone) activity"/>
    <property type="evidence" value="ECO:0007669"/>
    <property type="project" value="UniProtKB-EC"/>
</dbReference>
<feature type="transmembrane region" description="Helical" evidence="9">
    <location>
        <begin position="299"/>
        <end position="321"/>
    </location>
</feature>
<dbReference type="InterPro" id="IPR001694">
    <property type="entry name" value="NADH_UbQ_OxRdtase_su1/FPO"/>
</dbReference>